<feature type="binding site" evidence="10">
    <location>
        <position position="109"/>
    </location>
    <ligand>
        <name>4-amino-2-methyl-5-(diphosphooxymethyl)pyrimidine</name>
        <dbReference type="ChEBI" id="CHEBI:57841"/>
    </ligand>
</feature>
<dbReference type="CDD" id="cd00564">
    <property type="entry name" value="TMP_TenI"/>
    <property type="match status" value="1"/>
</dbReference>
<keyword evidence="14" id="KW-0418">Kinase</keyword>
<evidence type="ECO:0000256" key="3">
    <source>
        <dbReference type="ARBA" id="ARBA00022679"/>
    </source>
</evidence>
<dbReference type="GO" id="GO:0004789">
    <property type="term" value="F:thiamine-phosphate diphosphorylase activity"/>
    <property type="evidence" value="ECO:0007669"/>
    <property type="project" value="UniProtKB-UniRule"/>
</dbReference>
<dbReference type="PANTHER" id="PTHR20857">
    <property type="entry name" value="THIAMINE-PHOSPHATE PYROPHOSPHORYLASE"/>
    <property type="match status" value="1"/>
</dbReference>
<evidence type="ECO:0000256" key="6">
    <source>
        <dbReference type="ARBA" id="ARBA00022977"/>
    </source>
</evidence>
<dbReference type="RefSeq" id="WP_115330736.1">
    <property type="nucleotide sequence ID" value="NZ_CAAAHP010000001.1"/>
</dbReference>
<evidence type="ECO:0000256" key="11">
    <source>
        <dbReference type="RuleBase" id="RU003826"/>
    </source>
</evidence>
<dbReference type="UniPathway" id="UPA00060">
    <property type="reaction ID" value="UER00141"/>
</dbReference>
<comment type="pathway">
    <text evidence="2 10 12">Cofactor biosynthesis; thiamine diphosphate biosynthesis; thiamine phosphate from 4-amino-2-methyl-5-diphosphomethylpyrimidine and 4-methyl-5-(2-phosphoethyl)-thiazole: step 1/1.</text>
</comment>
<feature type="domain" description="Thiamine phosphate synthase/TenI" evidence="13">
    <location>
        <begin position="8"/>
        <end position="190"/>
    </location>
</feature>
<evidence type="ECO:0000256" key="1">
    <source>
        <dbReference type="ARBA" id="ARBA00003814"/>
    </source>
</evidence>
<comment type="catalytic activity">
    <reaction evidence="8 10 11">
        <text>2-(2-carboxy-4-methylthiazol-5-yl)ethyl phosphate + 4-amino-2-methyl-5-(diphosphooxymethyl)pyrimidine + 2 H(+) = thiamine phosphate + CO2 + diphosphate</text>
        <dbReference type="Rhea" id="RHEA:47848"/>
        <dbReference type="ChEBI" id="CHEBI:15378"/>
        <dbReference type="ChEBI" id="CHEBI:16526"/>
        <dbReference type="ChEBI" id="CHEBI:33019"/>
        <dbReference type="ChEBI" id="CHEBI:37575"/>
        <dbReference type="ChEBI" id="CHEBI:57841"/>
        <dbReference type="ChEBI" id="CHEBI:62890"/>
        <dbReference type="EC" id="2.5.1.3"/>
    </reaction>
</comment>
<dbReference type="InterPro" id="IPR036206">
    <property type="entry name" value="ThiamineP_synth_sf"/>
</dbReference>
<dbReference type="Gene3D" id="3.20.20.70">
    <property type="entry name" value="Aldolase class I"/>
    <property type="match status" value="1"/>
</dbReference>
<evidence type="ECO:0000256" key="9">
    <source>
        <dbReference type="ARBA" id="ARBA00047883"/>
    </source>
</evidence>
<dbReference type="InterPro" id="IPR022998">
    <property type="entry name" value="ThiamineP_synth_TenI"/>
</dbReference>
<dbReference type="PANTHER" id="PTHR20857:SF15">
    <property type="entry name" value="THIAMINE-PHOSPHATE SYNTHASE"/>
    <property type="match status" value="1"/>
</dbReference>
<sequence length="215" mass="23434">MNIAALDLCLVTQINNQSIDAYLQFVELAVKGGVTLVQLRDKVNPLSKIRPLALALKSLLTRLHIPFIINDHVTLALEIDADGVHIGQSDMPPLEARRLLGPTKIIGYSVESYAELTRANQLNCIDYIAASAVFPSQTKTDCKTIWNLDGLKQLVTLSKHPVLAIGGINVHNVMQVIRHGACGVAVVSALHEQANPFFVAKELIRNISKGKFNAV</sequence>
<dbReference type="Proteomes" id="UP000254794">
    <property type="component" value="Unassembled WGS sequence"/>
</dbReference>
<feature type="binding site" evidence="10">
    <location>
        <position position="90"/>
    </location>
    <ligand>
        <name>Mg(2+)</name>
        <dbReference type="ChEBI" id="CHEBI:18420"/>
    </ligand>
</feature>
<feature type="binding site" evidence="10">
    <location>
        <position position="70"/>
    </location>
    <ligand>
        <name>4-amino-2-methyl-5-(diphosphooxymethyl)pyrimidine</name>
        <dbReference type="ChEBI" id="CHEBI:57841"/>
    </ligand>
</feature>
<dbReference type="EMBL" id="UGOD01000001">
    <property type="protein sequence ID" value="STX51075.1"/>
    <property type="molecule type" value="Genomic_DNA"/>
</dbReference>
<protein>
    <recommendedName>
        <fullName evidence="10">Thiamine-phosphate synthase</fullName>
        <shortName evidence="10">TP synthase</shortName>
        <shortName evidence="10">TPS</shortName>
        <ecNumber evidence="10">2.5.1.3</ecNumber>
    </recommendedName>
    <alternativeName>
        <fullName evidence="10">Thiamine-phosphate pyrophosphorylase</fullName>
        <shortName evidence="10">TMP pyrophosphorylase</shortName>
        <shortName evidence="10">TMP-PPase</shortName>
    </alternativeName>
</protein>
<feature type="binding site" evidence="10">
    <location>
        <position position="167"/>
    </location>
    <ligand>
        <name>2-[(2R,5Z)-2-carboxy-4-methylthiazol-5(2H)-ylidene]ethyl phosphate</name>
        <dbReference type="ChEBI" id="CHEBI:62899"/>
    </ligand>
</feature>
<feature type="binding site" evidence="10">
    <location>
        <position position="139"/>
    </location>
    <ligand>
        <name>4-amino-2-methyl-5-(diphosphooxymethyl)pyrimidine</name>
        <dbReference type="ChEBI" id="CHEBI:57841"/>
    </ligand>
</feature>
<dbReference type="Pfam" id="PF02581">
    <property type="entry name" value="TMP-TENI"/>
    <property type="match status" value="1"/>
</dbReference>
<gene>
    <name evidence="14" type="primary">thiDE</name>
    <name evidence="10" type="synonym">thiE</name>
    <name evidence="14" type="ORF">NCTC13316_01166</name>
</gene>
<keyword evidence="4 10" id="KW-0479">Metal-binding</keyword>
<accession>A0A378JIP5</accession>
<comment type="catalytic activity">
    <reaction evidence="7 10 11">
        <text>4-methyl-5-(2-phosphooxyethyl)-thiazole + 4-amino-2-methyl-5-(diphosphooxymethyl)pyrimidine + H(+) = thiamine phosphate + diphosphate</text>
        <dbReference type="Rhea" id="RHEA:22328"/>
        <dbReference type="ChEBI" id="CHEBI:15378"/>
        <dbReference type="ChEBI" id="CHEBI:33019"/>
        <dbReference type="ChEBI" id="CHEBI:37575"/>
        <dbReference type="ChEBI" id="CHEBI:57841"/>
        <dbReference type="ChEBI" id="CHEBI:58296"/>
        <dbReference type="EC" id="2.5.1.3"/>
    </reaction>
</comment>
<evidence type="ECO:0000313" key="15">
    <source>
        <dbReference type="Proteomes" id="UP000254794"/>
    </source>
</evidence>
<dbReference type="GO" id="GO:0016301">
    <property type="term" value="F:kinase activity"/>
    <property type="evidence" value="ECO:0007669"/>
    <property type="project" value="UniProtKB-KW"/>
</dbReference>
<keyword evidence="6 10" id="KW-0784">Thiamine biosynthesis</keyword>
<dbReference type="HAMAP" id="MF_00097">
    <property type="entry name" value="TMP_synthase"/>
    <property type="match status" value="1"/>
</dbReference>
<dbReference type="InterPro" id="IPR013785">
    <property type="entry name" value="Aldolase_TIM"/>
</dbReference>
<evidence type="ECO:0000256" key="4">
    <source>
        <dbReference type="ARBA" id="ARBA00022723"/>
    </source>
</evidence>
<reference evidence="14 15" key="1">
    <citation type="submission" date="2018-06" db="EMBL/GenBank/DDBJ databases">
        <authorList>
            <consortium name="Pathogen Informatics"/>
            <person name="Doyle S."/>
        </authorList>
    </citation>
    <scope>NUCLEOTIDE SEQUENCE [LARGE SCALE GENOMIC DNA]</scope>
    <source>
        <strain evidence="14 15">NCTC13316</strain>
    </source>
</reference>
<dbReference type="FunFam" id="3.20.20.70:FF:000096">
    <property type="entry name" value="Thiamine-phosphate synthase"/>
    <property type="match status" value="1"/>
</dbReference>
<evidence type="ECO:0000256" key="5">
    <source>
        <dbReference type="ARBA" id="ARBA00022842"/>
    </source>
</evidence>
<comment type="similarity">
    <text evidence="10 11">Belongs to the thiamine-phosphate synthase family.</text>
</comment>
<dbReference type="NCBIfam" id="TIGR00693">
    <property type="entry name" value="thiE"/>
    <property type="match status" value="1"/>
</dbReference>
<keyword evidence="3 10" id="KW-0808">Transferase</keyword>
<evidence type="ECO:0000256" key="10">
    <source>
        <dbReference type="HAMAP-Rule" id="MF_00097"/>
    </source>
</evidence>
<dbReference type="GO" id="GO:0005737">
    <property type="term" value="C:cytoplasm"/>
    <property type="evidence" value="ECO:0007669"/>
    <property type="project" value="TreeGrafter"/>
</dbReference>
<keyword evidence="5 10" id="KW-0460">Magnesium</keyword>
<comment type="catalytic activity">
    <reaction evidence="9 10 11">
        <text>2-[(2R,5Z)-2-carboxy-4-methylthiazol-5(2H)-ylidene]ethyl phosphate + 4-amino-2-methyl-5-(diphosphooxymethyl)pyrimidine + 2 H(+) = thiamine phosphate + CO2 + diphosphate</text>
        <dbReference type="Rhea" id="RHEA:47844"/>
        <dbReference type="ChEBI" id="CHEBI:15378"/>
        <dbReference type="ChEBI" id="CHEBI:16526"/>
        <dbReference type="ChEBI" id="CHEBI:33019"/>
        <dbReference type="ChEBI" id="CHEBI:37575"/>
        <dbReference type="ChEBI" id="CHEBI:57841"/>
        <dbReference type="ChEBI" id="CHEBI:62899"/>
        <dbReference type="EC" id="2.5.1.3"/>
    </reaction>
</comment>
<dbReference type="AlphaFoldDB" id="A0A378JIP5"/>
<dbReference type="EC" id="2.5.1.3" evidence="10"/>
<comment type="function">
    <text evidence="1 10">Condenses 4-methyl-5-(beta-hydroxyethyl)thiazole monophosphate (THZ-P) and 2-methyl-4-amino-5-hydroxymethyl pyrimidine pyrophosphate (HMP-PP) to form thiamine monophosphate (TMP).</text>
</comment>
<evidence type="ECO:0000259" key="13">
    <source>
        <dbReference type="Pfam" id="PF02581"/>
    </source>
</evidence>
<organism evidence="14 15">
    <name type="scientific">Legionella busanensis</name>
    <dbReference type="NCBI Taxonomy" id="190655"/>
    <lineage>
        <taxon>Bacteria</taxon>
        <taxon>Pseudomonadati</taxon>
        <taxon>Pseudomonadota</taxon>
        <taxon>Gammaproteobacteria</taxon>
        <taxon>Legionellales</taxon>
        <taxon>Legionellaceae</taxon>
        <taxon>Legionella</taxon>
    </lineage>
</organism>
<name>A0A378JIP5_9GAMM</name>
<dbReference type="OrthoDB" id="9810880at2"/>
<dbReference type="SUPFAM" id="SSF51391">
    <property type="entry name" value="Thiamin phosphate synthase"/>
    <property type="match status" value="1"/>
</dbReference>
<proteinExistence type="inferred from homology"/>
<evidence type="ECO:0000256" key="8">
    <source>
        <dbReference type="ARBA" id="ARBA00047851"/>
    </source>
</evidence>
<dbReference type="GO" id="GO:0000287">
    <property type="term" value="F:magnesium ion binding"/>
    <property type="evidence" value="ECO:0007669"/>
    <property type="project" value="UniProtKB-UniRule"/>
</dbReference>
<evidence type="ECO:0000256" key="7">
    <source>
        <dbReference type="ARBA" id="ARBA00047334"/>
    </source>
</evidence>
<evidence type="ECO:0000313" key="14">
    <source>
        <dbReference type="EMBL" id="STX51075.1"/>
    </source>
</evidence>
<feature type="binding site" evidence="10">
    <location>
        <begin position="187"/>
        <end position="188"/>
    </location>
    <ligand>
        <name>2-[(2R,5Z)-2-carboxy-4-methylthiazol-5(2H)-ylidene]ethyl phosphate</name>
        <dbReference type="ChEBI" id="CHEBI:62899"/>
    </ligand>
</feature>
<keyword evidence="15" id="KW-1185">Reference proteome</keyword>
<dbReference type="InterPro" id="IPR034291">
    <property type="entry name" value="TMP_synthase"/>
</dbReference>
<feature type="binding site" evidence="10">
    <location>
        <begin position="38"/>
        <end position="42"/>
    </location>
    <ligand>
        <name>4-amino-2-methyl-5-(diphosphooxymethyl)pyrimidine</name>
        <dbReference type="ChEBI" id="CHEBI:57841"/>
    </ligand>
</feature>
<dbReference type="GO" id="GO:0009229">
    <property type="term" value="P:thiamine diphosphate biosynthetic process"/>
    <property type="evidence" value="ECO:0007669"/>
    <property type="project" value="UniProtKB-UniRule"/>
</dbReference>
<feature type="binding site" evidence="10">
    <location>
        <position position="71"/>
    </location>
    <ligand>
        <name>Mg(2+)</name>
        <dbReference type="ChEBI" id="CHEBI:18420"/>
    </ligand>
</feature>
<evidence type="ECO:0000256" key="2">
    <source>
        <dbReference type="ARBA" id="ARBA00005165"/>
    </source>
</evidence>
<feature type="binding site" evidence="10">
    <location>
        <begin position="136"/>
        <end position="138"/>
    </location>
    <ligand>
        <name>2-[(2R,5Z)-2-carboxy-4-methylthiazol-5(2H)-ylidene]ethyl phosphate</name>
        <dbReference type="ChEBI" id="CHEBI:62899"/>
    </ligand>
</feature>
<dbReference type="GO" id="GO:0009228">
    <property type="term" value="P:thiamine biosynthetic process"/>
    <property type="evidence" value="ECO:0007669"/>
    <property type="project" value="UniProtKB-KW"/>
</dbReference>
<comment type="cofactor">
    <cofactor evidence="10">
        <name>Mg(2+)</name>
        <dbReference type="ChEBI" id="CHEBI:18420"/>
    </cofactor>
    <text evidence="10">Binds 1 Mg(2+) ion per subunit.</text>
</comment>
<evidence type="ECO:0000256" key="12">
    <source>
        <dbReference type="RuleBase" id="RU004253"/>
    </source>
</evidence>